<sequence>MKIKTLLFICYVLFIQLSGAQEGEDVSQTDSLDVFFKYVQNLNDAIETNDQDFIIDNFDTNTIDKILSQSPDSTNSLYKRAITVGLKSFTHKLYTSISTGSYYDFINYSDGDTEDSYYALFRLFSEDTGINYHQYKISKQDSTYVINDVFILLSGEYLSATLGNTFRNSFVKNSDNDKNLYNKFIVLKNMGMDSKAYEVAKKIKDTTYLSKSFLILKAKAAATVSDDDYKQCLKDVLERFPSDPNLALLSLDYYYMDKDFNNLFRAIDQLENYTDDDFLRYLKGNYAYEIEEFHLAQESFEYIVDNYPTFLSAELMLIQTYDKLKNNKGVVTLLDDLISDGYSKDDLIDYVKTDITDFYKSKDFKSWKRKH</sequence>
<name>A0ABQ5MKT8_9FLAO</name>
<feature type="signal peptide" evidence="1">
    <location>
        <begin position="1"/>
        <end position="20"/>
    </location>
</feature>
<proteinExistence type="predicted"/>
<keyword evidence="3" id="KW-1185">Reference proteome</keyword>
<dbReference type="RefSeq" id="WP_281765606.1">
    <property type="nucleotide sequence ID" value="NZ_BRVO01000002.1"/>
</dbReference>
<dbReference type="EMBL" id="BRVO01000002">
    <property type="protein sequence ID" value="GLB49989.1"/>
    <property type="molecule type" value="Genomic_DNA"/>
</dbReference>
<protein>
    <submittedName>
        <fullName evidence="2">Uncharacterized protein</fullName>
    </submittedName>
</protein>
<gene>
    <name evidence="2" type="ORF">Y10_23570</name>
</gene>
<keyword evidence="1" id="KW-0732">Signal</keyword>
<dbReference type="Gene3D" id="1.25.40.10">
    <property type="entry name" value="Tetratricopeptide repeat domain"/>
    <property type="match status" value="1"/>
</dbReference>
<feature type="chain" id="PRO_5045867082" evidence="1">
    <location>
        <begin position="21"/>
        <end position="371"/>
    </location>
</feature>
<evidence type="ECO:0000313" key="3">
    <source>
        <dbReference type="Proteomes" id="UP001143543"/>
    </source>
</evidence>
<comment type="caution">
    <text evidence="2">The sequence shown here is derived from an EMBL/GenBank/DDBJ whole genome shotgun (WGS) entry which is preliminary data.</text>
</comment>
<accession>A0ABQ5MKT8</accession>
<evidence type="ECO:0000256" key="1">
    <source>
        <dbReference type="SAM" id="SignalP"/>
    </source>
</evidence>
<reference evidence="2" key="1">
    <citation type="submission" date="2022-07" db="EMBL/GenBank/DDBJ databases">
        <title>Taxonomy of Novel Oxalotrophic and Methylotrophic Bacteria.</title>
        <authorList>
            <person name="Sahin N."/>
            <person name="Tani A."/>
        </authorList>
    </citation>
    <scope>NUCLEOTIDE SEQUENCE</scope>
    <source>
        <strain evidence="2">Y10</strain>
    </source>
</reference>
<organism evidence="2 3">
    <name type="scientific">Neptunitalea lumnitzerae</name>
    <dbReference type="NCBI Taxonomy" id="2965509"/>
    <lineage>
        <taxon>Bacteria</taxon>
        <taxon>Pseudomonadati</taxon>
        <taxon>Bacteroidota</taxon>
        <taxon>Flavobacteriia</taxon>
        <taxon>Flavobacteriales</taxon>
        <taxon>Flavobacteriaceae</taxon>
        <taxon>Neptunitalea</taxon>
    </lineage>
</organism>
<dbReference type="InterPro" id="IPR011990">
    <property type="entry name" value="TPR-like_helical_dom_sf"/>
</dbReference>
<evidence type="ECO:0000313" key="2">
    <source>
        <dbReference type="EMBL" id="GLB49989.1"/>
    </source>
</evidence>
<dbReference type="Proteomes" id="UP001143543">
    <property type="component" value="Unassembled WGS sequence"/>
</dbReference>